<feature type="domain" description="WW" evidence="21">
    <location>
        <begin position="2462"/>
        <end position="2495"/>
    </location>
</feature>
<dbReference type="InterPro" id="IPR011992">
    <property type="entry name" value="EF-hand-dom_pair"/>
</dbReference>
<dbReference type="PROSITE" id="PS50021">
    <property type="entry name" value="CH"/>
    <property type="match status" value="2"/>
</dbReference>
<dbReference type="CDD" id="cd02334">
    <property type="entry name" value="ZZ_dystrophin"/>
    <property type="match status" value="1"/>
</dbReference>
<dbReference type="InterPro" id="IPR015153">
    <property type="entry name" value="EF-hand_dom_typ1"/>
</dbReference>
<dbReference type="GO" id="GO:0045211">
    <property type="term" value="C:postsynaptic membrane"/>
    <property type="evidence" value="ECO:0007669"/>
    <property type="project" value="UniProtKB-UniRule"/>
</dbReference>
<keyword evidence="12 17" id="KW-0009">Actin-binding</keyword>
<keyword evidence="3 17" id="KW-1003">Cell membrane</keyword>
<comment type="function">
    <text evidence="17">May play a role in anchoring the cytoskeleton to the plasma membrane.</text>
</comment>
<evidence type="ECO:0000259" key="21">
    <source>
        <dbReference type="PROSITE" id="PS50020"/>
    </source>
</evidence>
<accession>A0A672KVG9</accession>
<evidence type="ECO:0000256" key="4">
    <source>
        <dbReference type="ARBA" id="ARBA00022490"/>
    </source>
</evidence>
<name>A0A672KVG9_SINGR</name>
<dbReference type="Gene3D" id="3.30.60.90">
    <property type="match status" value="1"/>
</dbReference>
<evidence type="ECO:0000256" key="3">
    <source>
        <dbReference type="ARBA" id="ARBA00022475"/>
    </source>
</evidence>
<dbReference type="InterPro" id="IPR036872">
    <property type="entry name" value="CH_dom_sf"/>
</dbReference>
<dbReference type="SMART" id="SM00456">
    <property type="entry name" value="WW"/>
    <property type="match status" value="1"/>
</dbReference>
<gene>
    <name evidence="24" type="primary">LOC107565081</name>
</gene>
<dbReference type="Proteomes" id="UP000472262">
    <property type="component" value="Unassembled WGS sequence"/>
</dbReference>
<dbReference type="PROSITE" id="PS01357">
    <property type="entry name" value="ZF_ZZ_1"/>
    <property type="match status" value="1"/>
</dbReference>
<organism evidence="24 25">
    <name type="scientific">Sinocyclocheilus grahami</name>
    <name type="common">Dianchi golden-line fish</name>
    <name type="synonym">Barbus grahami</name>
    <dbReference type="NCBI Taxonomy" id="75366"/>
    <lineage>
        <taxon>Eukaryota</taxon>
        <taxon>Metazoa</taxon>
        <taxon>Chordata</taxon>
        <taxon>Craniata</taxon>
        <taxon>Vertebrata</taxon>
        <taxon>Euteleostomi</taxon>
        <taxon>Actinopterygii</taxon>
        <taxon>Neopterygii</taxon>
        <taxon>Teleostei</taxon>
        <taxon>Ostariophysi</taxon>
        <taxon>Cypriniformes</taxon>
        <taxon>Cyprinidae</taxon>
        <taxon>Cyprininae</taxon>
        <taxon>Sinocyclocheilus</taxon>
    </lineage>
</organism>
<dbReference type="SUPFAM" id="SSF46966">
    <property type="entry name" value="Spectrin repeat"/>
    <property type="match status" value="15"/>
</dbReference>
<feature type="coiled-coil region" evidence="19">
    <location>
        <begin position="998"/>
        <end position="1028"/>
    </location>
</feature>
<evidence type="ECO:0000256" key="12">
    <source>
        <dbReference type="ARBA" id="ARBA00023203"/>
    </source>
</evidence>
<dbReference type="SMART" id="SM00033">
    <property type="entry name" value="CH"/>
    <property type="match status" value="2"/>
</dbReference>
<evidence type="ECO:0000256" key="2">
    <source>
        <dbReference type="ARBA" id="ARBA00004278"/>
    </source>
</evidence>
<evidence type="ECO:0000256" key="7">
    <source>
        <dbReference type="ARBA" id="ARBA00022771"/>
    </source>
</evidence>
<evidence type="ECO:0000256" key="13">
    <source>
        <dbReference type="ARBA" id="ARBA00023212"/>
    </source>
</evidence>
<evidence type="ECO:0000256" key="5">
    <source>
        <dbReference type="ARBA" id="ARBA00022723"/>
    </source>
</evidence>
<dbReference type="GO" id="GO:0005737">
    <property type="term" value="C:cytoplasm"/>
    <property type="evidence" value="ECO:0007669"/>
    <property type="project" value="UniProtKB-ARBA"/>
</dbReference>
<sequence length="3095" mass="355827">MYRQCSLSFPDEREDVQKKTFTKWINSQFAKVISVLIQYILHLQVKERGFTRVHSLNNVNRALQILQKNNVELVNIGGADIVDGNHKLTLGLIWSIILHWQVKDVMKDVMADLQQTNSEKILLSWVRQSTKNYKDLNVVNFSSSWADGFAFNALIHSHRPELFNWSVVEQQDNAIERLDHAFNVAEKSLGIDRLLDPEDVATAHPDKKSIIMYVTSLFQVLPHGVSMEAIQEVETLPRATVTKEEHFLFQTQQRYSQQITVSVAQSRVRSPSPSYKPRFKSYAFTQAAYSAVSDIYQSSFDTYHSGLFKSPFSLGLNELESYQSALEEVLTWLLSAEDGLQAQPPISSFVEEVKEQFHTHEGYMVELTSHQGSVGRLLKAGSVLLSGGQLTDDEEREVREQMNLLNSRWEHLRVASMERQSRLHEALMDLQHQQLKQLSDWLDTTETRIKRMGAQPLGPELDDIKRQIEEQKLLQEDLELEQVRVNSLTHMVVVVDENSGDGATAALEEKLQNLGERWAAICKWTEERWILLQKILLCWQHFSEEQLLFDSWLTQKEELVQTIQSSGTNDPNEVILKADLELKRQTMDKLCSLVQDLLTNIKSKEAAGKLEAKLERFAQRWDKLVQSLQLTSTKFSTIVTTSQSDLTHTTMATVTKVTTNQKKMVKHTKEGMSTPPPQKKRQIVTDSELRKRFDVDFTEIHSFMTRSEAVLQNPEFSISRKEGSVADLYEKVLAIDREKTEKFRKLQEATRSAQALVDQLTNGQNSEDIQQAAQQLRARWVDFCALLAERLAWLAYQTKVLAFYNLFQQLEQAVGTAENWLKVQSPPACEPEPLRIQLERCRDEIARLSALQPQVDKLHEQLQELQQKEETPVLFDADISAFQEHYHHVLEDLRARERQLKDSQTIFYSSLPPARYKDVMAALLAWLQQCENKLAIPSTAVTEYPVMEQRLKDIKAIQAAQKDHQGDVDDLNKMAEQVFQKAPPEICQKYRTELDNVMVRWRRVSEQLEENIQKLQDHMTKLQQFQNDTKTLQKWMAEVDVFLNEEWPALGDAEALEKQLEQCTALVNDIHTVQPSLNGINEVGLALKREAETPFAIKIQKMLDELNAQWELICKQAYAKKSALKGGLDMTVSLRKEMQEMQEWITQAEEEYLERDFQYKTPEELHKAVEELKRAQEEVHQKETKVKLLTDKVTNFISKAPPAAHDALKAELDVLTSNYQRLCSRLDGKCKTLEEVWACWCELLSYLDLENAWMDLLEKKLDETESLQGGVEEIEEALTSLDTMIREHPEYNRNQIRELAQTLMDGRVLDELIHKKLEDYNTRWDELMRQQLEKSLQWAQENDKTLRLIQDSLNTTDRHLTAYIADDIDAAQIPQEAQKIQTELNGHEVTLDDMKKKAFEVDASEKVIGEIDATYDKLLHVKGKFRLFQKPANFDQRLRECERVLEEVKGKLEVLSIRSVEQEVVQSQLEQCMVGNFYKNLSEVKSEVETVIKTGRQIVQKQQTEQPKELDDRLTALKLAYNDLGSQVTEGKQELEKLLKLLRKFKKEVNSLTEWLATTDEELTRRSSVEGMPSDLDAELAWAKATQEDTERHKPQLKLVRELAETLKGLLRSQENLIDDKVSLLNCNWIAVTSRSEQWLKLLLIFFVVLAVDLIKNRGEHCKAQVKPKLEQLNQRFDIVAKRILLGQVNLRALRKKKALALAPQWYQFCKKTDDMMQWLDKIEKTLAELPDPPEEPRVKVRVKVSVYTTSLNYYLYSYILFSEYPYCDIPLSQELQGGLEKQEAAVKGLSALGTDLTPQCSKDDRDHIKQQLASINSRWAKVSNQLTEIKRRLVKIQDLNEDMGEFQSWLDDAEAVVALPVEAGHKEQLSATLEKVKSEQKIICYFLAVTLTGSAAGDAALDKFNKSWMELDDWLTLLDHMVQTQRVMVGDLDKINEMTVKLKSTLQDMEQRCPQLNKQITAAQNLKNKTNNPETRATITDRIEKLQAHWEDSHAKLTDRVLQLQKMYKDSSDWLEARKRVEPLIKKANEKLESWKKVSHSMNACDLITTNKCCIIILQQLSKDIQQGQAQMNVTNELANKLLTLYADDDTSKVKQMTESMDLAWANIKKRAGDKEADLEAGLRQLQHFYLDLEKFLNWLTEAETTANVLQDATFKEGLLENPATVRHLLEQWQDLQAEIDAHREMYHSLDENGQRIVSSLEGTDNAVVLQKRLDDMGHRWHELCNKVMSIRPYLDAGVDQWKHLHMSLQELLNWLQLKREELEKQKPVGGDVPTVHQQLLTHKGFRRELVAKEPVINGTLDNAKTFLAEMPHEGLKQSPEERVQNVGRILRKEVEDVTVRWKNLGAAAVDWQQQLELAMERLMELQDAQDQLDFKLRQAETVKNSWKPVGDLLIDDLQNHIDRVKAFQEEIAPIQDNVNQVNQLASTFRPPDIQLSPDNLSRIDDLNMRWRLLFSSLHTASVERPLERSISPNNVPYYINHQNQTTCWDHPKMAELYQSLADLNNVRFSAYRTAMKLRRMQKALCLDLLGMSAACEAFEQHNLKQNEQFMDIMQVINCLTSIYDRMEQQHSSLVNVPLCVDMCLNWLLNVYDTGRAGKIRTLSFKTGIICLCKAHLEDKYRFLFREVASATGFCDQRRLGLLLHDAIQIPRQLGEVASFGGSNIEPSVRSCFQFANNKPELEASVFLDWMRLEPQSMVWLPVLHRVAAAETAKHQAKCNICKECPIIGFRYRSLKHFNYDICQSCFFSGRVAKGHKMQYPMVEYCTPTTSGEDVRDFAKVLKNKFRTKRYFAKHPRMGYLPVQTILEGDNMETPVTLINFWPVDHPPSSSPQLSHDDTHSRIEHYASRLAEMENRNGSYVNDNVSPSESMDDEHLLIQHYCQSLNQGSPLSQPQSPAQILISMETEEKGELERVLNDLEQENRKLQAEYDRLKKAHDHKGLSPLPSPPQMLPVSPQSPRDAELIAEAKLLRQHKGRLEARMQILEDHNKQLESQLRRLRQLLEQPQTESKVNGTALSSPSTASPRSDTSLASLRVAASQTTETMGDDELSSPSQDASTGLEDVIEQLNNSFPHSQGESPATLSATNISVNPAN</sequence>
<dbReference type="Pfam" id="PF00435">
    <property type="entry name" value="Spectrin"/>
    <property type="match status" value="9"/>
</dbReference>
<keyword evidence="9" id="KW-0106">Calcium</keyword>
<dbReference type="Gene3D" id="1.10.238.10">
    <property type="entry name" value="EF-hand"/>
    <property type="match status" value="2"/>
</dbReference>
<protein>
    <recommendedName>
        <fullName evidence="16">Dystrophin</fullName>
    </recommendedName>
</protein>
<comment type="subcellular location">
    <subcellularLocation>
        <location evidence="2">Cell membrane</location>
        <location evidence="2">Sarcolemma</location>
        <topology evidence="2">Peripheral membrane protein</topology>
        <orientation evidence="2">Cytoplasmic side</orientation>
    </subcellularLocation>
    <subcellularLocation>
        <location evidence="1 17">Cytoplasm</location>
        <location evidence="1 17">Cytoskeleton</location>
    </subcellularLocation>
    <subcellularLocation>
        <location evidence="15">Postsynaptic cell membrane</location>
    </subcellularLocation>
</comment>
<dbReference type="PANTHER" id="PTHR12268">
    <property type="entry name" value="E3 UBIQUITIN-PROTEIN LIGASE KCMF1"/>
    <property type="match status" value="1"/>
</dbReference>
<keyword evidence="25" id="KW-1185">Reference proteome</keyword>
<feature type="coiled-coil region" evidence="19">
    <location>
        <begin position="1165"/>
        <end position="1225"/>
    </location>
</feature>
<dbReference type="InterPro" id="IPR050774">
    <property type="entry name" value="KCMF1/Dystrophin"/>
</dbReference>
<evidence type="ECO:0000256" key="14">
    <source>
        <dbReference type="ARBA" id="ARBA00023257"/>
    </source>
</evidence>
<evidence type="ECO:0000256" key="11">
    <source>
        <dbReference type="ARBA" id="ARBA00023136"/>
    </source>
</evidence>
<evidence type="ECO:0000256" key="9">
    <source>
        <dbReference type="ARBA" id="ARBA00022837"/>
    </source>
</evidence>
<dbReference type="GO" id="GO:0016010">
    <property type="term" value="C:dystrophin-associated glycoprotein complex"/>
    <property type="evidence" value="ECO:0007669"/>
    <property type="project" value="UniProtKB-ARBA"/>
</dbReference>
<dbReference type="PROSITE" id="PS50020">
    <property type="entry name" value="WW_DOMAIN_2"/>
    <property type="match status" value="1"/>
</dbReference>
<evidence type="ECO:0000256" key="10">
    <source>
        <dbReference type="ARBA" id="ARBA00023018"/>
    </source>
</evidence>
<dbReference type="SUPFAM" id="SSF51045">
    <property type="entry name" value="WW domain"/>
    <property type="match status" value="1"/>
</dbReference>
<evidence type="ECO:0000256" key="1">
    <source>
        <dbReference type="ARBA" id="ARBA00004245"/>
    </source>
</evidence>
<evidence type="ECO:0000256" key="6">
    <source>
        <dbReference type="ARBA" id="ARBA00022737"/>
    </source>
</evidence>
<dbReference type="InterPro" id="IPR015154">
    <property type="entry name" value="EF-hand_dom_typ2"/>
</dbReference>
<proteinExistence type="predicted"/>
<keyword evidence="13 17" id="KW-0206">Cytoskeleton</keyword>
<dbReference type="GO" id="GO:0005856">
    <property type="term" value="C:cytoskeleton"/>
    <property type="evidence" value="ECO:0007669"/>
    <property type="project" value="UniProtKB-SubCell"/>
</dbReference>
<dbReference type="PANTHER" id="PTHR12268:SF25">
    <property type="entry name" value="DYSTROPHIN"/>
    <property type="match status" value="1"/>
</dbReference>
<keyword evidence="8" id="KW-0862">Zinc</keyword>
<feature type="domain" description="Calponin-homology (CH)" evidence="22">
    <location>
        <begin position="1"/>
        <end position="101"/>
    </location>
</feature>
<evidence type="ECO:0000256" key="18">
    <source>
        <dbReference type="PROSITE-ProRule" id="PRU00228"/>
    </source>
</evidence>
<reference evidence="24" key="2">
    <citation type="submission" date="2025-09" db="UniProtKB">
        <authorList>
            <consortium name="Ensembl"/>
        </authorList>
    </citation>
    <scope>IDENTIFICATION</scope>
</reference>
<evidence type="ECO:0000256" key="17">
    <source>
        <dbReference type="PIRNR" id="PIRNR002341"/>
    </source>
</evidence>
<dbReference type="GO" id="GO:0008270">
    <property type="term" value="F:zinc ion binding"/>
    <property type="evidence" value="ECO:0007669"/>
    <property type="project" value="UniProtKB-KW"/>
</dbReference>
<dbReference type="Pfam" id="PF09069">
    <property type="entry name" value="EF-hand_3"/>
    <property type="match status" value="1"/>
</dbReference>
<dbReference type="SUPFAM" id="SSF47473">
    <property type="entry name" value="EF-hand"/>
    <property type="match status" value="2"/>
</dbReference>
<feature type="coiled-coil region" evidence="19">
    <location>
        <begin position="2903"/>
        <end position="2937"/>
    </location>
</feature>
<dbReference type="Ensembl" id="ENSSGRT00000018092.1">
    <property type="protein sequence ID" value="ENSSGRP00000016731.1"/>
    <property type="gene ID" value="ENSSGRG00000006108.1"/>
</dbReference>
<evidence type="ECO:0000256" key="16">
    <source>
        <dbReference type="ARBA" id="ARBA00040142"/>
    </source>
</evidence>
<feature type="compositionally biased region" description="Polar residues" evidence="20">
    <location>
        <begin position="3011"/>
        <end position="3045"/>
    </location>
</feature>
<dbReference type="SUPFAM" id="SSF47576">
    <property type="entry name" value="Calponin-homology domain, CH-domain"/>
    <property type="match status" value="1"/>
</dbReference>
<keyword evidence="7 18" id="KW-0863">Zinc-finger</keyword>
<dbReference type="Gene3D" id="2.20.70.10">
    <property type="match status" value="1"/>
</dbReference>
<dbReference type="InterPro" id="IPR002017">
    <property type="entry name" value="Spectrin_repeat"/>
</dbReference>
<feature type="compositionally biased region" description="Polar residues" evidence="20">
    <location>
        <begin position="3068"/>
        <end position="3095"/>
    </location>
</feature>
<dbReference type="InterPro" id="IPR001202">
    <property type="entry name" value="WW_dom"/>
</dbReference>
<keyword evidence="11 17" id="KW-0472">Membrane</keyword>
<dbReference type="PIRSF" id="PIRSF002341">
    <property type="entry name" value="Dystrophin/utrophin"/>
    <property type="match status" value="1"/>
</dbReference>
<evidence type="ECO:0000256" key="15">
    <source>
        <dbReference type="ARBA" id="ARBA00034100"/>
    </source>
</evidence>
<evidence type="ECO:0000256" key="19">
    <source>
        <dbReference type="SAM" id="Coils"/>
    </source>
</evidence>
<feature type="region of interest" description="Disordered" evidence="20">
    <location>
        <begin position="2939"/>
        <end position="2960"/>
    </location>
</feature>
<dbReference type="InterPro" id="IPR001715">
    <property type="entry name" value="CH_dom"/>
</dbReference>
<dbReference type="CDD" id="cd00201">
    <property type="entry name" value="WW"/>
    <property type="match status" value="1"/>
</dbReference>
<evidence type="ECO:0000256" key="20">
    <source>
        <dbReference type="SAM" id="MobiDB-lite"/>
    </source>
</evidence>
<feature type="domain" description="Calponin-homology (CH)" evidence="22">
    <location>
        <begin position="116"/>
        <end position="222"/>
    </location>
</feature>
<dbReference type="SMART" id="SM00291">
    <property type="entry name" value="ZnF_ZZ"/>
    <property type="match status" value="1"/>
</dbReference>
<dbReference type="PROSITE" id="PS00019">
    <property type="entry name" value="ACTININ_1"/>
    <property type="match status" value="1"/>
</dbReference>
<dbReference type="SMART" id="SM00150">
    <property type="entry name" value="SPEC"/>
    <property type="match status" value="17"/>
</dbReference>
<dbReference type="GO" id="GO:0003779">
    <property type="term" value="F:actin binding"/>
    <property type="evidence" value="ECO:0007669"/>
    <property type="project" value="UniProtKB-KW"/>
</dbReference>
<evidence type="ECO:0000313" key="24">
    <source>
        <dbReference type="Ensembl" id="ENSSGRP00000016731.1"/>
    </source>
</evidence>
<evidence type="ECO:0000256" key="8">
    <source>
        <dbReference type="ARBA" id="ARBA00022833"/>
    </source>
</evidence>
<dbReference type="CDD" id="cd00176">
    <property type="entry name" value="SPEC"/>
    <property type="match status" value="6"/>
</dbReference>
<keyword evidence="6" id="KW-0677">Repeat</keyword>
<dbReference type="InterPro" id="IPR043145">
    <property type="entry name" value="Znf_ZZ_sf"/>
</dbReference>
<dbReference type="SUPFAM" id="SSF57850">
    <property type="entry name" value="RING/U-box"/>
    <property type="match status" value="1"/>
</dbReference>
<dbReference type="PROSITE" id="PS00020">
    <property type="entry name" value="ACTININ_2"/>
    <property type="match status" value="1"/>
</dbReference>
<dbReference type="InterPro" id="IPR036020">
    <property type="entry name" value="WW_dom_sf"/>
</dbReference>
<evidence type="ECO:0000259" key="22">
    <source>
        <dbReference type="PROSITE" id="PS50021"/>
    </source>
</evidence>
<reference evidence="24" key="1">
    <citation type="submission" date="2025-08" db="UniProtKB">
        <authorList>
            <consortium name="Ensembl"/>
        </authorList>
    </citation>
    <scope>IDENTIFICATION</scope>
</reference>
<keyword evidence="4 17" id="KW-0963">Cytoplasm</keyword>
<feature type="region of interest" description="Disordered" evidence="20">
    <location>
        <begin position="3005"/>
        <end position="3095"/>
    </location>
</feature>
<dbReference type="Pfam" id="PF00307">
    <property type="entry name" value="CH"/>
    <property type="match status" value="2"/>
</dbReference>
<evidence type="ECO:0000313" key="25">
    <source>
        <dbReference type="Proteomes" id="UP000472262"/>
    </source>
</evidence>
<feature type="coiled-coil region" evidence="19">
    <location>
        <begin position="1933"/>
        <end position="1967"/>
    </location>
</feature>
<feature type="coiled-coil region" evidence="19">
    <location>
        <begin position="2350"/>
        <end position="2387"/>
    </location>
</feature>
<keyword evidence="5" id="KW-0479">Metal-binding</keyword>
<keyword evidence="19" id="KW-0175">Coiled coil</keyword>
<dbReference type="GO" id="GO:0042383">
    <property type="term" value="C:sarcolemma"/>
    <property type="evidence" value="ECO:0007669"/>
    <property type="project" value="UniProtKB-SubCell"/>
</dbReference>
<keyword evidence="14 17" id="KW-0628">Postsynaptic cell membrane</keyword>
<dbReference type="Gene3D" id="1.20.58.60">
    <property type="match status" value="14"/>
</dbReference>
<dbReference type="GO" id="GO:0120025">
    <property type="term" value="C:plasma membrane bounded cell projection"/>
    <property type="evidence" value="ECO:0007669"/>
    <property type="project" value="UniProtKB-ARBA"/>
</dbReference>
<dbReference type="InterPro" id="IPR001589">
    <property type="entry name" value="Actinin_actin-bd_CS"/>
</dbReference>
<dbReference type="InterPro" id="IPR035436">
    <property type="entry name" value="Dystrophin/utrophin"/>
</dbReference>
<dbReference type="Pfam" id="PF09068">
    <property type="entry name" value="EF-hand_2"/>
    <property type="match status" value="1"/>
</dbReference>
<evidence type="ECO:0000259" key="23">
    <source>
        <dbReference type="PROSITE" id="PS50135"/>
    </source>
</evidence>
<dbReference type="InterPro" id="IPR000433">
    <property type="entry name" value="Znf_ZZ"/>
</dbReference>
<dbReference type="PROSITE" id="PS50135">
    <property type="entry name" value="ZF_ZZ_2"/>
    <property type="match status" value="1"/>
</dbReference>
<feature type="domain" description="ZZ-type" evidence="23">
    <location>
        <begin position="2715"/>
        <end position="2771"/>
    </location>
</feature>
<dbReference type="InterPro" id="IPR018159">
    <property type="entry name" value="Spectrin/alpha-actinin"/>
</dbReference>
<dbReference type="CDD" id="cd21233">
    <property type="entry name" value="CH_DMD_rpt2"/>
    <property type="match status" value="1"/>
</dbReference>
<dbReference type="Gene3D" id="1.10.418.10">
    <property type="entry name" value="Calponin-like domain"/>
    <property type="match status" value="2"/>
</dbReference>
<dbReference type="Pfam" id="PF00569">
    <property type="entry name" value="ZZ"/>
    <property type="match status" value="1"/>
</dbReference>
<keyword evidence="10 17" id="KW-0770">Synapse</keyword>